<keyword evidence="3" id="KW-1185">Reference proteome</keyword>
<dbReference type="AlphaFoldDB" id="A0AAW1SFN0"/>
<dbReference type="Proteomes" id="UP001438707">
    <property type="component" value="Unassembled WGS sequence"/>
</dbReference>
<name>A0AAW1SFN0_9CHLO</name>
<evidence type="ECO:0000256" key="1">
    <source>
        <dbReference type="SAM" id="MobiDB-lite"/>
    </source>
</evidence>
<gene>
    <name evidence="2" type="ORF">WJX74_002830</name>
</gene>
<reference evidence="2 3" key="1">
    <citation type="journal article" date="2024" name="Nat. Commun.">
        <title>Phylogenomics reveals the evolutionary origins of lichenization in chlorophyte algae.</title>
        <authorList>
            <person name="Puginier C."/>
            <person name="Libourel C."/>
            <person name="Otte J."/>
            <person name="Skaloud P."/>
            <person name="Haon M."/>
            <person name="Grisel S."/>
            <person name="Petersen M."/>
            <person name="Berrin J.G."/>
            <person name="Delaux P.M."/>
            <person name="Dal Grande F."/>
            <person name="Keller J."/>
        </authorList>
    </citation>
    <scope>NUCLEOTIDE SEQUENCE [LARGE SCALE GENOMIC DNA]</scope>
    <source>
        <strain evidence="2 3">SAG 2145</strain>
    </source>
</reference>
<proteinExistence type="predicted"/>
<evidence type="ECO:0000313" key="2">
    <source>
        <dbReference type="EMBL" id="KAK9844461.1"/>
    </source>
</evidence>
<sequence length="290" mass="30692">MKGIKVQVAVQRTAADGQISRFTGYNKAGKSVGASARDIRRACANKNQFLGYWWSDSPERPQEAGVEVGPSSRIPVRLADLVVGDSVLVCMAHDGQLMTGLVAGDPPTPAAYVASVAPTDDDDIVHDGVIRTSDFFLNASRFCDDHGTVLASAARVVQTHDPDADRFAPLPAGRDFFTWFASDAAIELLRSLAANAPDSMDWLLMACGLVTKGPPRLRGVWVPEAVGRALAESTSPEAGGRLDGLYKCLRQEPAIIAQLPPPFPPRRAPPSAAAGPTGTPSAPSPPRSSR</sequence>
<organism evidence="2 3">
    <name type="scientific">Apatococcus lobatus</name>
    <dbReference type="NCBI Taxonomy" id="904363"/>
    <lineage>
        <taxon>Eukaryota</taxon>
        <taxon>Viridiplantae</taxon>
        <taxon>Chlorophyta</taxon>
        <taxon>core chlorophytes</taxon>
        <taxon>Trebouxiophyceae</taxon>
        <taxon>Chlorellales</taxon>
        <taxon>Chlorellaceae</taxon>
        <taxon>Apatococcus</taxon>
    </lineage>
</organism>
<dbReference type="EMBL" id="JALJOS010000001">
    <property type="protein sequence ID" value="KAK9844461.1"/>
    <property type="molecule type" value="Genomic_DNA"/>
</dbReference>
<protein>
    <submittedName>
        <fullName evidence="2">Uncharacterized protein</fullName>
    </submittedName>
</protein>
<accession>A0AAW1SFN0</accession>
<comment type="caution">
    <text evidence="2">The sequence shown here is derived from an EMBL/GenBank/DDBJ whole genome shotgun (WGS) entry which is preliminary data.</text>
</comment>
<feature type="region of interest" description="Disordered" evidence="1">
    <location>
        <begin position="257"/>
        <end position="290"/>
    </location>
</feature>
<feature type="compositionally biased region" description="Low complexity" evidence="1">
    <location>
        <begin position="269"/>
        <end position="281"/>
    </location>
</feature>
<evidence type="ECO:0000313" key="3">
    <source>
        <dbReference type="Proteomes" id="UP001438707"/>
    </source>
</evidence>
<feature type="compositionally biased region" description="Pro residues" evidence="1">
    <location>
        <begin position="259"/>
        <end position="268"/>
    </location>
</feature>